<evidence type="ECO:0000256" key="2">
    <source>
        <dbReference type="ARBA" id="ARBA00022969"/>
    </source>
</evidence>
<dbReference type="InterPro" id="IPR037525">
    <property type="entry name" value="Velvet_dom"/>
</dbReference>
<feature type="domain" description="Velvet" evidence="7">
    <location>
        <begin position="59"/>
        <end position="346"/>
    </location>
</feature>
<dbReference type="PANTHER" id="PTHR33572:SF3">
    <property type="entry name" value="VELVET COMPLEX SUBUNIT B"/>
    <property type="match status" value="1"/>
</dbReference>
<evidence type="ECO:0000259" key="7">
    <source>
        <dbReference type="PROSITE" id="PS51821"/>
    </source>
</evidence>
<dbReference type="GO" id="GO:0030435">
    <property type="term" value="P:sporulation resulting in formation of a cellular spore"/>
    <property type="evidence" value="ECO:0007669"/>
    <property type="project" value="UniProtKB-KW"/>
</dbReference>
<organism evidence="8 9">
    <name type="scientific">Microthyrium microscopicum</name>
    <dbReference type="NCBI Taxonomy" id="703497"/>
    <lineage>
        <taxon>Eukaryota</taxon>
        <taxon>Fungi</taxon>
        <taxon>Dikarya</taxon>
        <taxon>Ascomycota</taxon>
        <taxon>Pezizomycotina</taxon>
        <taxon>Dothideomycetes</taxon>
        <taxon>Dothideomycetes incertae sedis</taxon>
        <taxon>Microthyriales</taxon>
        <taxon>Microthyriaceae</taxon>
        <taxon>Microthyrium</taxon>
    </lineage>
</organism>
<keyword evidence="9" id="KW-1185">Reference proteome</keyword>
<proteinExistence type="inferred from homology"/>
<dbReference type="PANTHER" id="PTHR33572">
    <property type="entry name" value="SPORE DEVELOPMENT REGULATOR VOSA"/>
    <property type="match status" value="1"/>
</dbReference>
<dbReference type="Proteomes" id="UP000799302">
    <property type="component" value="Unassembled WGS sequence"/>
</dbReference>
<keyword evidence="3" id="KW-0805">Transcription regulation</keyword>
<evidence type="ECO:0000256" key="3">
    <source>
        <dbReference type="ARBA" id="ARBA00023015"/>
    </source>
</evidence>
<dbReference type="PROSITE" id="PS51821">
    <property type="entry name" value="VELVET"/>
    <property type="match status" value="1"/>
</dbReference>
<dbReference type="InterPro" id="IPR038491">
    <property type="entry name" value="Velvet_dom_sf"/>
</dbReference>
<evidence type="ECO:0000256" key="4">
    <source>
        <dbReference type="ARBA" id="ARBA00023163"/>
    </source>
</evidence>
<dbReference type="Gene3D" id="2.60.40.3960">
    <property type="entry name" value="Velvet domain"/>
    <property type="match status" value="2"/>
</dbReference>
<accession>A0A6A6UBZ0</accession>
<dbReference type="GO" id="GO:0005634">
    <property type="term" value="C:nucleus"/>
    <property type="evidence" value="ECO:0007669"/>
    <property type="project" value="UniProtKB-SubCell"/>
</dbReference>
<protein>
    <recommendedName>
        <fullName evidence="7">Velvet domain-containing protein</fullName>
    </recommendedName>
</protein>
<name>A0A6A6UBZ0_9PEZI</name>
<evidence type="ECO:0000313" key="8">
    <source>
        <dbReference type="EMBL" id="KAF2669652.1"/>
    </source>
</evidence>
<reference evidence="8" key="1">
    <citation type="journal article" date="2020" name="Stud. Mycol.">
        <title>101 Dothideomycetes genomes: a test case for predicting lifestyles and emergence of pathogens.</title>
        <authorList>
            <person name="Haridas S."/>
            <person name="Albert R."/>
            <person name="Binder M."/>
            <person name="Bloem J."/>
            <person name="Labutti K."/>
            <person name="Salamov A."/>
            <person name="Andreopoulos B."/>
            <person name="Baker S."/>
            <person name="Barry K."/>
            <person name="Bills G."/>
            <person name="Bluhm B."/>
            <person name="Cannon C."/>
            <person name="Castanera R."/>
            <person name="Culley D."/>
            <person name="Daum C."/>
            <person name="Ezra D."/>
            <person name="Gonzalez J."/>
            <person name="Henrissat B."/>
            <person name="Kuo A."/>
            <person name="Liang C."/>
            <person name="Lipzen A."/>
            <person name="Lutzoni F."/>
            <person name="Magnuson J."/>
            <person name="Mondo S."/>
            <person name="Nolan M."/>
            <person name="Ohm R."/>
            <person name="Pangilinan J."/>
            <person name="Park H.-J."/>
            <person name="Ramirez L."/>
            <person name="Alfaro M."/>
            <person name="Sun H."/>
            <person name="Tritt A."/>
            <person name="Yoshinaga Y."/>
            <person name="Zwiers L.-H."/>
            <person name="Turgeon B."/>
            <person name="Goodwin S."/>
            <person name="Spatafora J."/>
            <person name="Crous P."/>
            <person name="Grigoriev I."/>
        </authorList>
    </citation>
    <scope>NUCLEOTIDE SEQUENCE</scope>
    <source>
        <strain evidence="8">CBS 115976</strain>
    </source>
</reference>
<dbReference type="AlphaFoldDB" id="A0A6A6UBZ0"/>
<dbReference type="InterPro" id="IPR021740">
    <property type="entry name" value="Velvet"/>
</dbReference>
<evidence type="ECO:0000313" key="9">
    <source>
        <dbReference type="Proteomes" id="UP000799302"/>
    </source>
</evidence>
<keyword evidence="5" id="KW-0539">Nucleus</keyword>
<evidence type="ECO:0000256" key="1">
    <source>
        <dbReference type="ARBA" id="ARBA00004123"/>
    </source>
</evidence>
<dbReference type="EMBL" id="MU004235">
    <property type="protein sequence ID" value="KAF2669652.1"/>
    <property type="molecule type" value="Genomic_DNA"/>
</dbReference>
<gene>
    <name evidence="8" type="ORF">BT63DRAFT_425332</name>
</gene>
<evidence type="ECO:0000256" key="5">
    <source>
        <dbReference type="ARBA" id="ARBA00023242"/>
    </source>
</evidence>
<comment type="subcellular location">
    <subcellularLocation>
        <location evidence="1">Nucleus</location>
    </subcellularLocation>
</comment>
<dbReference type="OrthoDB" id="1746739at2759"/>
<keyword evidence="2" id="KW-0749">Sporulation</keyword>
<sequence>MASGYQFPHPHQAQYDQQQLTYANSNSMAVQPPQSAHQQMHHQSNQQHHYSIAPMSHVFEGRRYELFVGQEPVRARMCGFGDKDRRPITPPPCVRLRVTDAETGVEIPPENIDTTFFVLTVDLWSQDASHEANLVRHSSSSPAMSISASTTTSFPPQPERIMTFLAQPTTYAIAAPHLAGGHYAQVAGAVGGQVGSVMPINSQGQPLMLVASSYGSPAAYAANGYAAPQQLVQMPMAASHGQHTRNLIGSLAVSAAKLKDERGEMGIWFVLQDLSVRQEGKFRLRFAFVSVANCDKNAPTAGAAPILATCFSDTFTVYSAKKFPGVIESTALSKAFAQQGVKIPIRKDVKVSHQEEFDRDDENDRLS</sequence>
<evidence type="ECO:0000256" key="6">
    <source>
        <dbReference type="ARBA" id="ARBA00038045"/>
    </source>
</evidence>
<comment type="similarity">
    <text evidence="6">Belongs to the velvet family. VelB subfamily.</text>
</comment>
<dbReference type="Pfam" id="PF11754">
    <property type="entry name" value="Velvet"/>
    <property type="match status" value="1"/>
</dbReference>
<keyword evidence="4" id="KW-0804">Transcription</keyword>